<dbReference type="GO" id="GO:0001614">
    <property type="term" value="F:purinergic nucleotide receptor activity"/>
    <property type="evidence" value="ECO:0007669"/>
    <property type="project" value="InterPro"/>
</dbReference>
<dbReference type="GO" id="GO:0004931">
    <property type="term" value="F:extracellularly ATP-gated monoatomic cation channel activity"/>
    <property type="evidence" value="ECO:0007669"/>
    <property type="project" value="InterPro"/>
</dbReference>
<evidence type="ECO:0000256" key="9">
    <source>
        <dbReference type="ARBA" id="ARBA00023303"/>
    </source>
</evidence>
<dbReference type="InterPro" id="IPR027309">
    <property type="entry name" value="P2X_extracellular_dom_sf"/>
</dbReference>
<dbReference type="GO" id="GO:0012505">
    <property type="term" value="C:endomembrane system"/>
    <property type="evidence" value="ECO:0007669"/>
    <property type="project" value="UniProtKB-SubCell"/>
</dbReference>
<keyword evidence="5" id="KW-1133">Transmembrane helix</keyword>
<keyword evidence="9" id="KW-0407">Ion channel</keyword>
<evidence type="ECO:0000256" key="5">
    <source>
        <dbReference type="ARBA" id="ARBA00022989"/>
    </source>
</evidence>
<reference evidence="10 11" key="1">
    <citation type="journal article" date="2016" name="Nat. Commun.">
        <title>Extremotolerant tardigrade genome and improved radiotolerance of human cultured cells by tardigrade-unique protein.</title>
        <authorList>
            <person name="Hashimoto T."/>
            <person name="Horikawa D.D."/>
            <person name="Saito Y."/>
            <person name="Kuwahara H."/>
            <person name="Kozuka-Hata H."/>
            <person name="Shin-I T."/>
            <person name="Minakuchi Y."/>
            <person name="Ohishi K."/>
            <person name="Motoyama A."/>
            <person name="Aizu T."/>
            <person name="Enomoto A."/>
            <person name="Kondo K."/>
            <person name="Tanaka S."/>
            <person name="Hara Y."/>
            <person name="Koshikawa S."/>
            <person name="Sagara H."/>
            <person name="Miura T."/>
            <person name="Yokobori S."/>
            <person name="Miyagawa K."/>
            <person name="Suzuki Y."/>
            <person name="Kubo T."/>
            <person name="Oyama M."/>
            <person name="Kohara Y."/>
            <person name="Fujiyama A."/>
            <person name="Arakawa K."/>
            <person name="Katayama T."/>
            <person name="Toyoda A."/>
            <person name="Kunieda T."/>
        </authorList>
    </citation>
    <scope>NUCLEOTIDE SEQUENCE [LARGE SCALE GENOMIC DNA]</scope>
    <source>
        <strain evidence="10 11">YOKOZUNA-1</strain>
    </source>
</reference>
<name>A0A1D1UZ05_RAMVA</name>
<keyword evidence="6" id="KW-0406">Ion transport</keyword>
<dbReference type="GO" id="GO:0033198">
    <property type="term" value="P:response to ATP"/>
    <property type="evidence" value="ECO:0007669"/>
    <property type="project" value="InterPro"/>
</dbReference>
<protein>
    <submittedName>
        <fullName evidence="10">Uncharacterized protein</fullName>
    </submittedName>
</protein>
<dbReference type="PANTHER" id="PTHR10125:SF31">
    <property type="entry name" value="P2X RECEPTOR E"/>
    <property type="match status" value="1"/>
</dbReference>
<evidence type="ECO:0000256" key="1">
    <source>
        <dbReference type="ARBA" id="ARBA00004308"/>
    </source>
</evidence>
<evidence type="ECO:0000256" key="3">
    <source>
        <dbReference type="ARBA" id="ARBA00022448"/>
    </source>
</evidence>
<dbReference type="PANTHER" id="PTHR10125">
    <property type="entry name" value="P2X PURINOCEPTOR"/>
    <property type="match status" value="1"/>
</dbReference>
<keyword evidence="11" id="KW-1185">Reference proteome</keyword>
<dbReference type="OrthoDB" id="494673at2759"/>
<gene>
    <name evidence="10" type="primary">RvY_06544-1</name>
    <name evidence="10" type="synonym">RvY_06544.1</name>
    <name evidence="10" type="ORF">RvY_06544</name>
</gene>
<dbReference type="Pfam" id="PF00864">
    <property type="entry name" value="P2X_receptor"/>
    <property type="match status" value="1"/>
</dbReference>
<keyword evidence="8" id="KW-1071">Ligand-gated ion channel</keyword>
<evidence type="ECO:0000256" key="7">
    <source>
        <dbReference type="ARBA" id="ARBA00023136"/>
    </source>
</evidence>
<evidence type="ECO:0000256" key="8">
    <source>
        <dbReference type="ARBA" id="ARBA00023286"/>
    </source>
</evidence>
<dbReference type="PRINTS" id="PR01307">
    <property type="entry name" value="P2XRECEPTOR"/>
</dbReference>
<comment type="caution">
    <text evidence="10">The sequence shown here is derived from an EMBL/GenBank/DDBJ whole genome shotgun (WGS) entry which is preliminary data.</text>
</comment>
<dbReference type="AlphaFoldDB" id="A0A1D1UZ05"/>
<evidence type="ECO:0000256" key="4">
    <source>
        <dbReference type="ARBA" id="ARBA00022692"/>
    </source>
</evidence>
<accession>A0A1D1UZ05</accession>
<dbReference type="GO" id="GO:0098794">
    <property type="term" value="C:postsynapse"/>
    <property type="evidence" value="ECO:0007669"/>
    <property type="project" value="GOC"/>
</dbReference>
<keyword evidence="7" id="KW-0472">Membrane</keyword>
<dbReference type="EMBL" id="BDGG01000003">
    <property type="protein sequence ID" value="GAU94834.1"/>
    <property type="molecule type" value="Genomic_DNA"/>
</dbReference>
<keyword evidence="3" id="KW-0813">Transport</keyword>
<dbReference type="InterPro" id="IPR059116">
    <property type="entry name" value="P2X_receptor"/>
</dbReference>
<comment type="similarity">
    <text evidence="2">Belongs to the P2X receptor family.</text>
</comment>
<organism evidence="10 11">
    <name type="scientific">Ramazzottius varieornatus</name>
    <name type="common">Water bear</name>
    <name type="synonym">Tardigrade</name>
    <dbReference type="NCBI Taxonomy" id="947166"/>
    <lineage>
        <taxon>Eukaryota</taxon>
        <taxon>Metazoa</taxon>
        <taxon>Ecdysozoa</taxon>
        <taxon>Tardigrada</taxon>
        <taxon>Eutardigrada</taxon>
        <taxon>Parachela</taxon>
        <taxon>Hypsibioidea</taxon>
        <taxon>Ramazzottiidae</taxon>
        <taxon>Ramazzottius</taxon>
    </lineage>
</organism>
<dbReference type="STRING" id="947166.A0A1D1UZ05"/>
<proteinExistence type="inferred from homology"/>
<evidence type="ECO:0000256" key="2">
    <source>
        <dbReference type="ARBA" id="ARBA00009848"/>
    </source>
</evidence>
<dbReference type="Gene3D" id="2.60.490.10">
    <property type="entry name" value="atp-gated p2x4 ion channel domain"/>
    <property type="match status" value="1"/>
</dbReference>
<comment type="subcellular location">
    <subcellularLocation>
        <location evidence="1">Endomembrane system</location>
    </subcellularLocation>
</comment>
<evidence type="ECO:0000313" key="11">
    <source>
        <dbReference type="Proteomes" id="UP000186922"/>
    </source>
</evidence>
<dbReference type="InterPro" id="IPR001429">
    <property type="entry name" value="P2X_purnocptor"/>
</dbReference>
<keyword evidence="4" id="KW-0812">Transmembrane</keyword>
<dbReference type="GO" id="GO:0070588">
    <property type="term" value="P:calcium ion transmembrane transport"/>
    <property type="evidence" value="ECO:0007669"/>
    <property type="project" value="TreeGrafter"/>
</dbReference>
<dbReference type="GO" id="GO:0005886">
    <property type="term" value="C:plasma membrane"/>
    <property type="evidence" value="ECO:0007669"/>
    <property type="project" value="InterPro"/>
</dbReference>
<evidence type="ECO:0000256" key="6">
    <source>
        <dbReference type="ARBA" id="ARBA00023065"/>
    </source>
</evidence>
<dbReference type="Proteomes" id="UP000186922">
    <property type="component" value="Unassembled WGS sequence"/>
</dbReference>
<sequence>MLRSHYNYTGQRYSVAITRELYWRNILDRFSQEYLQNCRYHPENEPLCPIFRLEDIVHYTNDSFERMAVKGGIIGFHIDWNCDLDYGVEACLPRYFFRRLDSEDDKIAKGWNFRTAYYYYDQNGTFHRDLAKYWGIRFVFLVAGKAGKFSTVHFILHVGSSLGLLGLASAMCEIFLSYHRSRRVNDLKFEYLAKKKPMKAQRRYSNMSAPQLQWDVINQNGHGTYAPDHRLQVRSASASPNRIRHTSVTPVLDRRIVRRSYGSKKSMFSLGNRNGGNPVWI</sequence>
<evidence type="ECO:0000313" key="10">
    <source>
        <dbReference type="EMBL" id="GAU94834.1"/>
    </source>
</evidence>